<dbReference type="AlphaFoldDB" id="A0A2N4U5M7"/>
<dbReference type="PANTHER" id="PTHR48090:SF1">
    <property type="entry name" value="PROPHAGE BACTOPRENOL GLUCOSYL TRANSFERASE HOMOLOG"/>
    <property type="match status" value="1"/>
</dbReference>
<accession>A0A2N4U5M7</accession>
<reference evidence="11 12" key="1">
    <citation type="submission" date="2017-10" db="EMBL/GenBank/DDBJ databases">
        <title>Two draft genome sequences of Pusillimonas sp. strains isolated from a nitrate- and radionuclide-contaminated groundwater in Russia.</title>
        <authorList>
            <person name="Grouzdev D.S."/>
            <person name="Tourova T.P."/>
            <person name="Goeva M.A."/>
            <person name="Babich T.L."/>
            <person name="Sokolova D.S."/>
            <person name="Abdullin R."/>
            <person name="Poltaraus A.B."/>
            <person name="Toshchakov S.V."/>
            <person name="Nazina T.N."/>
        </authorList>
    </citation>
    <scope>NUCLEOTIDE SEQUENCE [LARGE SCALE GENOMIC DNA]</scope>
    <source>
        <strain evidence="11 12">JR1/69-3-13</strain>
    </source>
</reference>
<keyword evidence="2" id="KW-1003">Cell membrane</keyword>
<evidence type="ECO:0000313" key="11">
    <source>
        <dbReference type="EMBL" id="PLC50326.1"/>
    </source>
</evidence>
<keyword evidence="6 9" id="KW-1133">Transmembrane helix</keyword>
<sequence>MNALVESRHLEFRRNRKTELSVVIPLYNEYEVIPMMYERLTAVLASLAIPYELVLVDDGSRDGTPTTMSRLADADPNVTAVFLSRNFGKEAALTAGLDHATGDAVIIMDADLQDPPELIPEMLKAWKAGVDVVCMRRRSRSGESWFKRYSAHRYYRVLNAISDVDIPTDTGDFRLLSRKAVNALKQLNERNRYMKGLFAWIGLPTTIIEYDRMPRAAGVTKWDYLSLFNLAFEGITSFSTAPLRLAMGGGLLTALFGILFTLWIVIKALFLGDPVQGYPSLISMITILGGVQLLSIGLLGEYIGKTYYETKQRPVYLVRDVMRRGKSANETAPTAAFASMEKETYVRYK</sequence>
<dbReference type="Pfam" id="PF00535">
    <property type="entry name" value="Glycos_transf_2"/>
    <property type="match status" value="1"/>
</dbReference>
<dbReference type="Gene3D" id="3.90.550.10">
    <property type="entry name" value="Spore Coat Polysaccharide Biosynthesis Protein SpsA, Chain A"/>
    <property type="match status" value="1"/>
</dbReference>
<dbReference type="InterPro" id="IPR050256">
    <property type="entry name" value="Glycosyltransferase_2"/>
</dbReference>
<gene>
    <name evidence="11" type="ORF">CR159_07645</name>
</gene>
<keyword evidence="5 9" id="KW-0812">Transmembrane</keyword>
<dbReference type="PANTHER" id="PTHR48090">
    <property type="entry name" value="UNDECAPRENYL-PHOSPHATE 4-DEOXY-4-FORMAMIDO-L-ARABINOSE TRANSFERASE-RELATED"/>
    <property type="match status" value="1"/>
</dbReference>
<evidence type="ECO:0000259" key="10">
    <source>
        <dbReference type="Pfam" id="PF00535"/>
    </source>
</evidence>
<dbReference type="InterPro" id="IPR029044">
    <property type="entry name" value="Nucleotide-diphossugar_trans"/>
</dbReference>
<feature type="transmembrane region" description="Helical" evidence="9">
    <location>
        <begin position="278"/>
        <end position="303"/>
    </location>
</feature>
<evidence type="ECO:0000256" key="5">
    <source>
        <dbReference type="ARBA" id="ARBA00022692"/>
    </source>
</evidence>
<proteinExistence type="inferred from homology"/>
<comment type="subcellular location">
    <subcellularLocation>
        <location evidence="1">Cell membrane</location>
        <topology evidence="1">Multi-pass membrane protein</topology>
    </subcellularLocation>
</comment>
<evidence type="ECO:0000256" key="8">
    <source>
        <dbReference type="ARBA" id="ARBA00038152"/>
    </source>
</evidence>
<evidence type="ECO:0000256" key="1">
    <source>
        <dbReference type="ARBA" id="ARBA00004651"/>
    </source>
</evidence>
<evidence type="ECO:0000256" key="9">
    <source>
        <dbReference type="SAM" id="Phobius"/>
    </source>
</evidence>
<keyword evidence="12" id="KW-1185">Reference proteome</keyword>
<dbReference type="EMBL" id="PDNW01000005">
    <property type="protein sequence ID" value="PLC50326.1"/>
    <property type="molecule type" value="Genomic_DNA"/>
</dbReference>
<protein>
    <submittedName>
        <fullName evidence="11">Glycosyltransferase</fullName>
    </submittedName>
</protein>
<keyword evidence="3" id="KW-0328">Glycosyltransferase</keyword>
<evidence type="ECO:0000256" key="6">
    <source>
        <dbReference type="ARBA" id="ARBA00022989"/>
    </source>
</evidence>
<dbReference type="RefSeq" id="WP_102073430.1">
    <property type="nucleotide sequence ID" value="NZ_PDNW01000005.1"/>
</dbReference>
<comment type="similarity">
    <text evidence="8">Belongs to the glycosyltransferase 2 family. GtrB subfamily.</text>
</comment>
<dbReference type="GO" id="GO:0005886">
    <property type="term" value="C:plasma membrane"/>
    <property type="evidence" value="ECO:0007669"/>
    <property type="project" value="UniProtKB-SubCell"/>
</dbReference>
<dbReference type="SUPFAM" id="SSF53448">
    <property type="entry name" value="Nucleotide-diphospho-sugar transferases"/>
    <property type="match status" value="1"/>
</dbReference>
<dbReference type="FunFam" id="3.90.550.10:FF:000079">
    <property type="entry name" value="Probable glycosyl transferase"/>
    <property type="match status" value="1"/>
</dbReference>
<name>A0A2N4U5M7_9BURK</name>
<evidence type="ECO:0000256" key="3">
    <source>
        <dbReference type="ARBA" id="ARBA00022676"/>
    </source>
</evidence>
<organism evidence="11 12">
    <name type="scientific">Pollutimonas subterranea</name>
    <dbReference type="NCBI Taxonomy" id="2045210"/>
    <lineage>
        <taxon>Bacteria</taxon>
        <taxon>Pseudomonadati</taxon>
        <taxon>Pseudomonadota</taxon>
        <taxon>Betaproteobacteria</taxon>
        <taxon>Burkholderiales</taxon>
        <taxon>Alcaligenaceae</taxon>
        <taxon>Pollutimonas</taxon>
    </lineage>
</organism>
<evidence type="ECO:0000313" key="12">
    <source>
        <dbReference type="Proteomes" id="UP000234190"/>
    </source>
</evidence>
<dbReference type="InterPro" id="IPR001173">
    <property type="entry name" value="Glyco_trans_2-like"/>
</dbReference>
<dbReference type="OrthoDB" id="9811884at2"/>
<feature type="domain" description="Glycosyltransferase 2-like" evidence="10">
    <location>
        <begin position="21"/>
        <end position="182"/>
    </location>
</feature>
<evidence type="ECO:0000256" key="7">
    <source>
        <dbReference type="ARBA" id="ARBA00023136"/>
    </source>
</evidence>
<keyword evidence="4 11" id="KW-0808">Transferase</keyword>
<dbReference type="GO" id="GO:0016757">
    <property type="term" value="F:glycosyltransferase activity"/>
    <property type="evidence" value="ECO:0007669"/>
    <property type="project" value="UniProtKB-KW"/>
</dbReference>
<evidence type="ECO:0000256" key="4">
    <source>
        <dbReference type="ARBA" id="ARBA00022679"/>
    </source>
</evidence>
<comment type="caution">
    <text evidence="11">The sequence shown here is derived from an EMBL/GenBank/DDBJ whole genome shotgun (WGS) entry which is preliminary data.</text>
</comment>
<dbReference type="CDD" id="cd04187">
    <property type="entry name" value="DPM1_like_bac"/>
    <property type="match status" value="1"/>
</dbReference>
<dbReference type="Proteomes" id="UP000234190">
    <property type="component" value="Unassembled WGS sequence"/>
</dbReference>
<keyword evidence="7 9" id="KW-0472">Membrane</keyword>
<feature type="transmembrane region" description="Helical" evidence="9">
    <location>
        <begin position="245"/>
        <end position="266"/>
    </location>
</feature>
<evidence type="ECO:0000256" key="2">
    <source>
        <dbReference type="ARBA" id="ARBA00022475"/>
    </source>
</evidence>